<gene>
    <name evidence="1" type="ORF">PROVRUST_04759</name>
</gene>
<sequence>MNYTSTFTFYYEGDFCTTMGWKRLRIKMTDNPYKGLLRILG</sequence>
<organism evidence="1 2">
    <name type="scientific">Providencia rustigianii DSM 4541</name>
    <dbReference type="NCBI Taxonomy" id="500637"/>
    <lineage>
        <taxon>Bacteria</taxon>
        <taxon>Pseudomonadati</taxon>
        <taxon>Pseudomonadota</taxon>
        <taxon>Gammaproteobacteria</taxon>
        <taxon>Enterobacterales</taxon>
        <taxon>Morganellaceae</taxon>
        <taxon>Providencia</taxon>
    </lineage>
</organism>
<protein>
    <submittedName>
        <fullName evidence="1">Uncharacterized protein</fullName>
    </submittedName>
</protein>
<proteinExistence type="predicted"/>
<dbReference type="AlphaFoldDB" id="D1NXX0"/>
<reference evidence="1" key="1">
    <citation type="submission" date="2009-12" db="EMBL/GenBank/DDBJ databases">
        <authorList>
            <person name="Weinstock G."/>
            <person name="Sodergren E."/>
            <person name="Clifton S."/>
            <person name="Fulton L."/>
            <person name="Fulton B."/>
            <person name="Courtney L."/>
            <person name="Fronick C."/>
            <person name="Harrison M."/>
            <person name="Strong C."/>
            <person name="Farmer C."/>
            <person name="Delahaunty K."/>
            <person name="Markovic C."/>
            <person name="Hall O."/>
            <person name="Minx P."/>
            <person name="Tomlinson C."/>
            <person name="Mitreva M."/>
            <person name="Nelson J."/>
            <person name="Hou S."/>
            <person name="Wollam A."/>
            <person name="Pepin K.H."/>
            <person name="Johnson M."/>
            <person name="Bhonagiri V."/>
            <person name="Nash W.E."/>
            <person name="Warren W."/>
            <person name="Chinwalla A."/>
            <person name="Mardis E.R."/>
            <person name="Wilson R.K."/>
        </authorList>
    </citation>
    <scope>NUCLEOTIDE SEQUENCE [LARGE SCALE GENOMIC DNA]</scope>
    <source>
        <strain evidence="1">DSM 4541</strain>
    </source>
</reference>
<dbReference type="EMBL" id="ABXV02000002">
    <property type="protein sequence ID" value="EFB74259.1"/>
    <property type="molecule type" value="Genomic_DNA"/>
</dbReference>
<evidence type="ECO:0000313" key="2">
    <source>
        <dbReference type="Proteomes" id="UP000005512"/>
    </source>
</evidence>
<name>D1NXX0_9GAMM</name>
<keyword evidence="2" id="KW-1185">Reference proteome</keyword>
<dbReference type="Proteomes" id="UP000005512">
    <property type="component" value="Unassembled WGS sequence"/>
</dbReference>
<comment type="caution">
    <text evidence="1">The sequence shown here is derived from an EMBL/GenBank/DDBJ whole genome shotgun (WGS) entry which is preliminary data.</text>
</comment>
<dbReference type="HOGENOM" id="CLU_3275147_0_0_6"/>
<accession>D1NXX0</accession>
<evidence type="ECO:0000313" key="1">
    <source>
        <dbReference type="EMBL" id="EFB74259.1"/>
    </source>
</evidence>